<proteinExistence type="predicted"/>
<accession>A0ABT9WCM2</accession>
<name>A0ABT9WCM2_9BACL</name>
<sequence length="149" mass="16070">MAKHIQAYFRTEDEAEGARISLQAYRTEHLEVGQLDGAVGRSNRILIPLVPYTTTGATGTSGGVGVGTAPGAPGTGNVVPVIADVDRDRETDPRDRVNEDGDLLNAADVSPGDYSDLHYVLSAKVSDEDYDDIVHKLRSNHAYVEEMDE</sequence>
<evidence type="ECO:0000256" key="1">
    <source>
        <dbReference type="SAM" id="MobiDB-lite"/>
    </source>
</evidence>
<protein>
    <submittedName>
        <fullName evidence="2">Uncharacterized protein</fullName>
    </submittedName>
</protein>
<feature type="compositionally biased region" description="Basic and acidic residues" evidence="1">
    <location>
        <begin position="84"/>
        <end position="99"/>
    </location>
</feature>
<evidence type="ECO:0000313" key="2">
    <source>
        <dbReference type="EMBL" id="MDQ0171008.1"/>
    </source>
</evidence>
<reference evidence="2 3" key="1">
    <citation type="submission" date="2023-07" db="EMBL/GenBank/DDBJ databases">
        <title>Sorghum-associated microbial communities from plants grown in Nebraska, USA.</title>
        <authorList>
            <person name="Schachtman D."/>
        </authorList>
    </citation>
    <scope>NUCLEOTIDE SEQUENCE [LARGE SCALE GENOMIC DNA]</scope>
    <source>
        <strain evidence="2 3">DS1314</strain>
    </source>
</reference>
<dbReference type="Proteomes" id="UP001233836">
    <property type="component" value="Unassembled WGS sequence"/>
</dbReference>
<gene>
    <name evidence="2" type="ORF">J2T19_002460</name>
</gene>
<evidence type="ECO:0000313" key="3">
    <source>
        <dbReference type="Proteomes" id="UP001233836"/>
    </source>
</evidence>
<comment type="caution">
    <text evidence="2">The sequence shown here is derived from an EMBL/GenBank/DDBJ whole genome shotgun (WGS) entry which is preliminary data.</text>
</comment>
<dbReference type="RefSeq" id="WP_307215995.1">
    <property type="nucleotide sequence ID" value="NZ_JAUSTI010000006.1"/>
</dbReference>
<feature type="compositionally biased region" description="Gly residues" evidence="1">
    <location>
        <begin position="59"/>
        <end position="68"/>
    </location>
</feature>
<organism evidence="2 3">
    <name type="scientific">Paenibacillus tundrae</name>
    <dbReference type="NCBI Taxonomy" id="528187"/>
    <lineage>
        <taxon>Bacteria</taxon>
        <taxon>Bacillati</taxon>
        <taxon>Bacillota</taxon>
        <taxon>Bacilli</taxon>
        <taxon>Bacillales</taxon>
        <taxon>Paenibacillaceae</taxon>
        <taxon>Paenibacillus</taxon>
    </lineage>
</organism>
<feature type="region of interest" description="Disordered" evidence="1">
    <location>
        <begin position="57"/>
        <end position="108"/>
    </location>
</feature>
<keyword evidence="3" id="KW-1185">Reference proteome</keyword>
<dbReference type="EMBL" id="JAUSTI010000006">
    <property type="protein sequence ID" value="MDQ0171008.1"/>
    <property type="molecule type" value="Genomic_DNA"/>
</dbReference>